<evidence type="ECO:0000313" key="2">
    <source>
        <dbReference type="EMBL" id="TCT30311.1"/>
    </source>
</evidence>
<organism evidence="2 3">
    <name type="scientific">Providencia alcalifaciens</name>
    <dbReference type="NCBI Taxonomy" id="126385"/>
    <lineage>
        <taxon>Bacteria</taxon>
        <taxon>Pseudomonadati</taxon>
        <taxon>Pseudomonadota</taxon>
        <taxon>Gammaproteobacteria</taxon>
        <taxon>Enterobacterales</taxon>
        <taxon>Morganellaceae</taxon>
        <taxon>Providencia</taxon>
    </lineage>
</organism>
<sequence length="217" mass="23586">MTSLFHFEAKSHTPFFLLLAFIGGFVDACSFVIFEVFTGHLTGNSILSMIYLAKMNIGMLLLSAISILGFFAGTFLGSWIRLKHSAIVLYRFVLGLVFLIFSGVFTIYFFIQPLYSPDLAILLISLSMGIQNGYFNKAGTVGIHSTYVTGMTTSCINAFLKNVPGDSSKKVLLLAVLSFITGGLAGGVLSVNYQYVGFSAVLILLGCALIYSFTIRD</sequence>
<feature type="transmembrane region" description="Helical" evidence="1">
    <location>
        <begin position="15"/>
        <end position="37"/>
    </location>
</feature>
<comment type="caution">
    <text evidence="2">The sequence shown here is derived from an EMBL/GenBank/DDBJ whole genome shotgun (WGS) entry which is preliminary data.</text>
</comment>
<reference evidence="2 3" key="1">
    <citation type="submission" date="2019-03" db="EMBL/GenBank/DDBJ databases">
        <title>Genomic analyses of the natural microbiome of Caenorhabditis elegans.</title>
        <authorList>
            <person name="Samuel B."/>
        </authorList>
    </citation>
    <scope>NUCLEOTIDE SEQUENCE [LARGE SCALE GENOMIC DNA]</scope>
    <source>
        <strain evidence="2 3">JUb102</strain>
    </source>
</reference>
<dbReference type="EMBL" id="SMAS01000009">
    <property type="protein sequence ID" value="TCT30311.1"/>
    <property type="molecule type" value="Genomic_DNA"/>
</dbReference>
<keyword evidence="1" id="KW-0812">Transmembrane</keyword>
<evidence type="ECO:0000256" key="1">
    <source>
        <dbReference type="SAM" id="Phobius"/>
    </source>
</evidence>
<accession>A0A4R3NH38</accession>
<keyword evidence="1" id="KW-1133">Transmembrane helix</keyword>
<keyword evidence="1" id="KW-0472">Membrane</keyword>
<feature type="transmembrane region" description="Helical" evidence="1">
    <location>
        <begin position="141"/>
        <end position="159"/>
    </location>
</feature>
<proteinExistence type="predicted"/>
<evidence type="ECO:0000313" key="3">
    <source>
        <dbReference type="Proteomes" id="UP000295055"/>
    </source>
</evidence>
<gene>
    <name evidence="2" type="ORF">EC835_10964</name>
</gene>
<dbReference type="OrthoDB" id="6465034at2"/>
<dbReference type="PANTHER" id="PTHR37314">
    <property type="entry name" value="SLR0142 PROTEIN"/>
    <property type="match status" value="1"/>
</dbReference>
<feature type="transmembrane region" description="Helical" evidence="1">
    <location>
        <begin position="57"/>
        <end position="82"/>
    </location>
</feature>
<dbReference type="RefSeq" id="WP_132496998.1">
    <property type="nucleotide sequence ID" value="NZ_SMAS01000009.1"/>
</dbReference>
<name>A0A4R3NH38_9GAMM</name>
<dbReference type="PANTHER" id="PTHR37314:SF4">
    <property type="entry name" value="UPF0700 TRANSMEMBRANE PROTEIN YOAK"/>
    <property type="match status" value="1"/>
</dbReference>
<feature type="transmembrane region" description="Helical" evidence="1">
    <location>
        <begin position="88"/>
        <end position="111"/>
    </location>
</feature>
<protein>
    <submittedName>
        <fullName evidence="2">Uncharacterized membrane protein YoaK (UPF0700 family)</fullName>
    </submittedName>
</protein>
<dbReference type="AlphaFoldDB" id="A0A4R3NH38"/>
<feature type="transmembrane region" description="Helical" evidence="1">
    <location>
        <begin position="195"/>
        <end position="214"/>
    </location>
</feature>
<dbReference type="Pfam" id="PF06912">
    <property type="entry name" value="DUF1275"/>
    <property type="match status" value="1"/>
</dbReference>
<feature type="transmembrane region" description="Helical" evidence="1">
    <location>
        <begin position="171"/>
        <end position="189"/>
    </location>
</feature>
<dbReference type="InterPro" id="IPR010699">
    <property type="entry name" value="DUF1275"/>
</dbReference>
<dbReference type="Proteomes" id="UP000295055">
    <property type="component" value="Unassembled WGS sequence"/>
</dbReference>